<reference evidence="1 2" key="1">
    <citation type="journal article" date="2015" name="Genome Announc.">
        <title>Expanding the biotechnology potential of lactobacilli through comparative genomics of 213 strains and associated genera.</title>
        <authorList>
            <person name="Sun Z."/>
            <person name="Harris H.M."/>
            <person name="McCann A."/>
            <person name="Guo C."/>
            <person name="Argimon S."/>
            <person name="Zhang W."/>
            <person name="Yang X."/>
            <person name="Jeffery I.B."/>
            <person name="Cooney J.C."/>
            <person name="Kagawa T.F."/>
            <person name="Liu W."/>
            <person name="Song Y."/>
            <person name="Salvetti E."/>
            <person name="Wrobel A."/>
            <person name="Rasinkangas P."/>
            <person name="Parkhill J."/>
            <person name="Rea M.C."/>
            <person name="O'Sullivan O."/>
            <person name="Ritari J."/>
            <person name="Douillard F.P."/>
            <person name="Paul Ross R."/>
            <person name="Yang R."/>
            <person name="Briner A.E."/>
            <person name="Felis G.E."/>
            <person name="de Vos W.M."/>
            <person name="Barrangou R."/>
            <person name="Klaenhammer T.R."/>
            <person name="Caufield P.W."/>
            <person name="Cui Y."/>
            <person name="Zhang H."/>
            <person name="O'Toole P.W."/>
        </authorList>
    </citation>
    <scope>NUCLEOTIDE SEQUENCE [LARGE SCALE GENOMIC DNA]</scope>
    <source>
        <strain evidence="1 2">DSM 19519</strain>
    </source>
</reference>
<dbReference type="Proteomes" id="UP000051448">
    <property type="component" value="Unassembled WGS sequence"/>
</dbReference>
<dbReference type="EMBL" id="AZDX01000026">
    <property type="protein sequence ID" value="KRL06307.1"/>
    <property type="molecule type" value="Genomic_DNA"/>
</dbReference>
<organism evidence="1 2">
    <name type="scientific">Liquorilactobacillus hordei DSM 19519</name>
    <dbReference type="NCBI Taxonomy" id="1423759"/>
    <lineage>
        <taxon>Bacteria</taxon>
        <taxon>Bacillati</taxon>
        <taxon>Bacillota</taxon>
        <taxon>Bacilli</taxon>
        <taxon>Lactobacillales</taxon>
        <taxon>Lactobacillaceae</taxon>
        <taxon>Liquorilactobacillus</taxon>
    </lineage>
</organism>
<protein>
    <recommendedName>
        <fullName evidence="3">DUF3847 domain-containing protein</fullName>
    </recommendedName>
</protein>
<dbReference type="PATRIC" id="fig|1423759.3.peg.928"/>
<proteinExistence type="predicted"/>
<name>A0A0R1MP38_9LACO</name>
<evidence type="ECO:0008006" key="3">
    <source>
        <dbReference type="Google" id="ProtNLM"/>
    </source>
</evidence>
<dbReference type="STRING" id="1423759.FC92_GL000879"/>
<evidence type="ECO:0000313" key="1">
    <source>
        <dbReference type="EMBL" id="KRL06307.1"/>
    </source>
</evidence>
<dbReference type="AlphaFoldDB" id="A0A0R1MP38"/>
<dbReference type="OrthoDB" id="2065751at2"/>
<dbReference type="GeneID" id="98309695"/>
<keyword evidence="2" id="KW-1185">Reference proteome</keyword>
<evidence type="ECO:0000313" key="2">
    <source>
        <dbReference type="Proteomes" id="UP000051448"/>
    </source>
</evidence>
<gene>
    <name evidence="1" type="ORF">FC92_GL000879</name>
</gene>
<dbReference type="RefSeq" id="WP_057869870.1">
    <property type="nucleotide sequence ID" value="NZ_AZDX01000026.1"/>
</dbReference>
<sequence>MTNQYEKLVNQQARLKKKIEQENFKLRQSEYYENAKKRKERTRLLIQKGALLDKYFEIDNLNTDETEQFLKIFSDYVKNKKPDKFKKDNPTN</sequence>
<comment type="caution">
    <text evidence="1">The sequence shown here is derived from an EMBL/GenBank/DDBJ whole genome shotgun (WGS) entry which is preliminary data.</text>
</comment>
<accession>A0A0R1MP38</accession>